<proteinExistence type="predicted"/>
<name>A0ACB6YZE2_THEGA</name>
<organism evidence="1 2">
    <name type="scientific">Thelephora ganbajun</name>
    <name type="common">Ganba fungus</name>
    <dbReference type="NCBI Taxonomy" id="370292"/>
    <lineage>
        <taxon>Eukaryota</taxon>
        <taxon>Fungi</taxon>
        <taxon>Dikarya</taxon>
        <taxon>Basidiomycota</taxon>
        <taxon>Agaricomycotina</taxon>
        <taxon>Agaricomycetes</taxon>
        <taxon>Thelephorales</taxon>
        <taxon>Thelephoraceae</taxon>
        <taxon>Thelephora</taxon>
    </lineage>
</organism>
<dbReference type="EMBL" id="MU118383">
    <property type="protein sequence ID" value="KAF9642672.1"/>
    <property type="molecule type" value="Genomic_DNA"/>
</dbReference>
<keyword evidence="2" id="KW-1185">Reference proteome</keyword>
<reference evidence="1" key="1">
    <citation type="submission" date="2019-10" db="EMBL/GenBank/DDBJ databases">
        <authorList>
            <consortium name="DOE Joint Genome Institute"/>
            <person name="Kuo A."/>
            <person name="Miyauchi S."/>
            <person name="Kiss E."/>
            <person name="Drula E."/>
            <person name="Kohler A."/>
            <person name="Sanchez-Garcia M."/>
            <person name="Andreopoulos B."/>
            <person name="Barry K.W."/>
            <person name="Bonito G."/>
            <person name="Buee M."/>
            <person name="Carver A."/>
            <person name="Chen C."/>
            <person name="Cichocki N."/>
            <person name="Clum A."/>
            <person name="Culley D."/>
            <person name="Crous P.W."/>
            <person name="Fauchery L."/>
            <person name="Girlanda M."/>
            <person name="Hayes R."/>
            <person name="Keri Z."/>
            <person name="Labutti K."/>
            <person name="Lipzen A."/>
            <person name="Lombard V."/>
            <person name="Magnuson J."/>
            <person name="Maillard F."/>
            <person name="Morin E."/>
            <person name="Murat C."/>
            <person name="Nolan M."/>
            <person name="Ohm R."/>
            <person name="Pangilinan J."/>
            <person name="Pereira M."/>
            <person name="Perotto S."/>
            <person name="Peter M."/>
            <person name="Riley R."/>
            <person name="Sitrit Y."/>
            <person name="Stielow B."/>
            <person name="Szollosi G."/>
            <person name="Zifcakova L."/>
            <person name="Stursova M."/>
            <person name="Spatafora J.W."/>
            <person name="Tedersoo L."/>
            <person name="Vaario L.-M."/>
            <person name="Yamada A."/>
            <person name="Yan M."/>
            <person name="Wang P."/>
            <person name="Xu J."/>
            <person name="Bruns T."/>
            <person name="Baldrian P."/>
            <person name="Vilgalys R."/>
            <person name="Henrissat B."/>
            <person name="Grigoriev I.V."/>
            <person name="Hibbett D."/>
            <person name="Nagy L.G."/>
            <person name="Martin F.M."/>
        </authorList>
    </citation>
    <scope>NUCLEOTIDE SEQUENCE</scope>
    <source>
        <strain evidence="1">P2</strain>
    </source>
</reference>
<comment type="caution">
    <text evidence="1">The sequence shown here is derived from an EMBL/GenBank/DDBJ whole genome shotgun (WGS) entry which is preliminary data.</text>
</comment>
<accession>A0ACB6YZE2</accession>
<reference evidence="1" key="2">
    <citation type="journal article" date="2020" name="Nat. Commun.">
        <title>Large-scale genome sequencing of mycorrhizal fungi provides insights into the early evolution of symbiotic traits.</title>
        <authorList>
            <person name="Miyauchi S."/>
            <person name="Kiss E."/>
            <person name="Kuo A."/>
            <person name="Drula E."/>
            <person name="Kohler A."/>
            <person name="Sanchez-Garcia M."/>
            <person name="Morin E."/>
            <person name="Andreopoulos B."/>
            <person name="Barry K.W."/>
            <person name="Bonito G."/>
            <person name="Buee M."/>
            <person name="Carver A."/>
            <person name="Chen C."/>
            <person name="Cichocki N."/>
            <person name="Clum A."/>
            <person name="Culley D."/>
            <person name="Crous P.W."/>
            <person name="Fauchery L."/>
            <person name="Girlanda M."/>
            <person name="Hayes R.D."/>
            <person name="Keri Z."/>
            <person name="LaButti K."/>
            <person name="Lipzen A."/>
            <person name="Lombard V."/>
            <person name="Magnuson J."/>
            <person name="Maillard F."/>
            <person name="Murat C."/>
            <person name="Nolan M."/>
            <person name="Ohm R.A."/>
            <person name="Pangilinan J."/>
            <person name="Pereira M.F."/>
            <person name="Perotto S."/>
            <person name="Peter M."/>
            <person name="Pfister S."/>
            <person name="Riley R."/>
            <person name="Sitrit Y."/>
            <person name="Stielow J.B."/>
            <person name="Szollosi G."/>
            <person name="Zifcakova L."/>
            <person name="Stursova M."/>
            <person name="Spatafora J.W."/>
            <person name="Tedersoo L."/>
            <person name="Vaario L.M."/>
            <person name="Yamada A."/>
            <person name="Yan M."/>
            <person name="Wang P."/>
            <person name="Xu J."/>
            <person name="Bruns T."/>
            <person name="Baldrian P."/>
            <person name="Vilgalys R."/>
            <person name="Dunand C."/>
            <person name="Henrissat B."/>
            <person name="Grigoriev I.V."/>
            <person name="Hibbett D."/>
            <person name="Nagy L.G."/>
            <person name="Martin F.M."/>
        </authorList>
    </citation>
    <scope>NUCLEOTIDE SEQUENCE</scope>
    <source>
        <strain evidence="1">P2</strain>
    </source>
</reference>
<evidence type="ECO:0000313" key="2">
    <source>
        <dbReference type="Proteomes" id="UP000886501"/>
    </source>
</evidence>
<protein>
    <submittedName>
        <fullName evidence="1">Uncharacterized protein</fullName>
    </submittedName>
</protein>
<sequence>MVWCTCPVRCKGGREVAERTRSKHQNELQAKEDRRLIEQHFPERLDLLPDTSGRKRRANDDGTQGTRRKGARGDNRQQGEAEIQLVRVFTNLSSLRLMLRQGGRSR</sequence>
<gene>
    <name evidence="1" type="ORF">BDM02DRAFT_1974976</name>
</gene>
<dbReference type="Proteomes" id="UP000886501">
    <property type="component" value="Unassembled WGS sequence"/>
</dbReference>
<evidence type="ECO:0000313" key="1">
    <source>
        <dbReference type="EMBL" id="KAF9642672.1"/>
    </source>
</evidence>